<dbReference type="Proteomes" id="UP001152531">
    <property type="component" value="Unassembled WGS sequence"/>
</dbReference>
<sequence length="549" mass="61384">MTLDRFKVPTSHELTILKNPDLEPMPPHRRIWGFLSFFGYWGIPNLTIWTWSTGSALVSLGLSIGHIMGALTIGNILICIYTCLNSNPGLKYHVGYTMCQRMIFGIYGSSLGIIVRIILSIIFYGAQAWLGGLCVVVTLSSLSENFLYLTQKLEGVQMALRDFIGFLIFQIIQMGFFFFKPERLNTANNVACLITSIAFIVILIICLVKNDGPGPLYDLPNKTDNAGWMWLYAITIWYGALSPDITNQCDYSRFASGEKSTYLGIITAIMITGTFVPLASLLVVSTTIEMYEEAFWLPTDLCLYWLRESYSPGVRAGNFFLGLCFISSQLTFNVLANGFTGGMDLAGILPQFINIRRGAIITALLSWCVQPWNFYNTSSTFMSVMSSFGVVITPIIAITICDFYLIRKATLPISELYSTSPTGSFYFKSGVNFRALIVWIISIFPGIPGLINSVKANPRIPVGFDNFFYGSAIFSFILPFGFYYLVCYAFPPPLNNVNDTYDYFNAFTLKECQKLNMEPYSEAPSIEGEIVRICDSSSNKATNDLNEFI</sequence>
<dbReference type="EMBL" id="CALSDN010000009">
    <property type="protein sequence ID" value="CAH6722481.1"/>
    <property type="molecule type" value="Genomic_DNA"/>
</dbReference>
<gene>
    <name evidence="1" type="ORF">CLIB1444_09S04522</name>
</gene>
<keyword evidence="2" id="KW-1185">Reference proteome</keyword>
<organism evidence="1 2">
    <name type="scientific">[Candida] jaroonii</name>
    <dbReference type="NCBI Taxonomy" id="467808"/>
    <lineage>
        <taxon>Eukaryota</taxon>
        <taxon>Fungi</taxon>
        <taxon>Dikarya</taxon>
        <taxon>Ascomycota</taxon>
        <taxon>Saccharomycotina</taxon>
        <taxon>Pichiomycetes</taxon>
        <taxon>Debaryomycetaceae</taxon>
        <taxon>Yamadazyma</taxon>
    </lineage>
</organism>
<proteinExistence type="predicted"/>
<comment type="caution">
    <text evidence="1">The sequence shown here is derived from an EMBL/GenBank/DDBJ whole genome shotgun (WGS) entry which is preliminary data.</text>
</comment>
<name>A0ACA9YCA6_9ASCO</name>
<accession>A0ACA9YCA6</accession>
<evidence type="ECO:0000313" key="1">
    <source>
        <dbReference type="EMBL" id="CAH6722481.1"/>
    </source>
</evidence>
<protein>
    <submittedName>
        <fullName evidence="1">Thiamine transporter Thi72p</fullName>
    </submittedName>
</protein>
<reference evidence="1" key="1">
    <citation type="submission" date="2022-06" db="EMBL/GenBank/DDBJ databases">
        <authorList>
            <person name="Legras J.-L."/>
            <person name="Devillers H."/>
            <person name="Grondin C."/>
        </authorList>
    </citation>
    <scope>NUCLEOTIDE SEQUENCE</scope>
    <source>
        <strain evidence="1">CLIB 1444</strain>
    </source>
</reference>
<evidence type="ECO:0000313" key="2">
    <source>
        <dbReference type="Proteomes" id="UP001152531"/>
    </source>
</evidence>